<dbReference type="InterPro" id="IPR004867">
    <property type="entry name" value="CHB_C_dom"/>
</dbReference>
<organism evidence="11 12">
    <name type="scientific">Pedobacter steynii</name>
    <dbReference type="NCBI Taxonomy" id="430522"/>
    <lineage>
        <taxon>Bacteria</taxon>
        <taxon>Pseudomonadati</taxon>
        <taxon>Bacteroidota</taxon>
        <taxon>Sphingobacteriia</taxon>
        <taxon>Sphingobacteriales</taxon>
        <taxon>Sphingobacteriaceae</taxon>
        <taxon>Pedobacter</taxon>
    </lineage>
</organism>
<dbReference type="OrthoDB" id="1006965at2"/>
<dbReference type="AlphaFoldDB" id="A0A1D7QHR6"/>
<evidence type="ECO:0000259" key="10">
    <source>
        <dbReference type="SMART" id="SM01081"/>
    </source>
</evidence>
<evidence type="ECO:0000313" key="11">
    <source>
        <dbReference type="EMBL" id="AOM78213.1"/>
    </source>
</evidence>
<dbReference type="InterPro" id="IPR015882">
    <property type="entry name" value="HEX_bac_N"/>
</dbReference>
<dbReference type="Pfam" id="PF00728">
    <property type="entry name" value="Glyco_hydro_20"/>
    <property type="match status" value="1"/>
</dbReference>
<feature type="active site" description="Proton donor" evidence="8">
    <location>
        <position position="524"/>
    </location>
</feature>
<dbReference type="EMBL" id="CP017141">
    <property type="protein sequence ID" value="AOM78213.1"/>
    <property type="molecule type" value="Genomic_DNA"/>
</dbReference>
<dbReference type="CDD" id="cd02847">
    <property type="entry name" value="E_set_Chitobiase_C"/>
    <property type="match status" value="1"/>
</dbReference>
<dbReference type="EC" id="3.2.1.52" evidence="3"/>
<evidence type="ECO:0000256" key="6">
    <source>
        <dbReference type="ARBA" id="ARBA00030512"/>
    </source>
</evidence>
<evidence type="ECO:0000256" key="1">
    <source>
        <dbReference type="ARBA" id="ARBA00001231"/>
    </source>
</evidence>
<dbReference type="Gene3D" id="2.60.40.10">
    <property type="entry name" value="Immunoglobulins"/>
    <property type="match status" value="1"/>
</dbReference>
<dbReference type="Pfam" id="PF03174">
    <property type="entry name" value="CHB_HEX_C"/>
    <property type="match status" value="1"/>
</dbReference>
<dbReference type="Pfam" id="PF02838">
    <property type="entry name" value="Glyco_hydro_20b"/>
    <property type="match status" value="1"/>
</dbReference>
<keyword evidence="4" id="KW-0378">Hydrolase</keyword>
<dbReference type="InterPro" id="IPR012291">
    <property type="entry name" value="CBM2_carb-bd_dom_sf"/>
</dbReference>
<evidence type="ECO:0000256" key="9">
    <source>
        <dbReference type="SAM" id="SignalP"/>
    </source>
</evidence>
<dbReference type="PANTHER" id="PTHR22600:SF57">
    <property type="entry name" value="BETA-N-ACETYLHEXOSAMINIDASE"/>
    <property type="match status" value="1"/>
</dbReference>
<dbReference type="Gene3D" id="3.30.379.10">
    <property type="entry name" value="Chitobiase/beta-hexosaminidase domain 2-like"/>
    <property type="match status" value="1"/>
</dbReference>
<dbReference type="InterPro" id="IPR008965">
    <property type="entry name" value="CBM2/CBM3_carb-bd_dom_sf"/>
</dbReference>
<evidence type="ECO:0000256" key="2">
    <source>
        <dbReference type="ARBA" id="ARBA00006285"/>
    </source>
</evidence>
<feature type="signal peptide" evidence="9">
    <location>
        <begin position="1"/>
        <end position="19"/>
    </location>
</feature>
<accession>A0A1D7QHR6</accession>
<dbReference type="InterPro" id="IPR029018">
    <property type="entry name" value="Hex-like_dom2"/>
</dbReference>
<dbReference type="Pfam" id="PF03173">
    <property type="entry name" value="CHB_HEX"/>
    <property type="match status" value="1"/>
</dbReference>
<dbReference type="Gene3D" id="2.60.40.290">
    <property type="match status" value="1"/>
</dbReference>
<dbReference type="PRINTS" id="PR00738">
    <property type="entry name" value="GLHYDRLASE20"/>
</dbReference>
<name>A0A1D7QHR6_9SPHI</name>
<dbReference type="KEGG" id="psty:BFS30_14155"/>
<dbReference type="GO" id="GO:0004563">
    <property type="term" value="F:beta-N-acetylhexosaminidase activity"/>
    <property type="evidence" value="ECO:0007669"/>
    <property type="project" value="UniProtKB-EC"/>
</dbReference>
<feature type="chain" id="PRO_5009098698" description="beta-N-acetylhexosaminidase" evidence="9">
    <location>
        <begin position="20"/>
        <end position="865"/>
    </location>
</feature>
<dbReference type="InterPro" id="IPR025705">
    <property type="entry name" value="Beta_hexosaminidase_sua/sub"/>
</dbReference>
<dbReference type="Gene3D" id="3.20.20.80">
    <property type="entry name" value="Glycosidases"/>
    <property type="match status" value="1"/>
</dbReference>
<evidence type="ECO:0000313" key="12">
    <source>
        <dbReference type="Proteomes" id="UP000094313"/>
    </source>
</evidence>
<keyword evidence="9" id="KW-0732">Signal</keyword>
<evidence type="ECO:0000256" key="5">
    <source>
        <dbReference type="ARBA" id="ARBA00023295"/>
    </source>
</evidence>
<protein>
    <recommendedName>
        <fullName evidence="3">beta-N-acetylhexosaminidase</fullName>
        <ecNumber evidence="3">3.2.1.52</ecNumber>
    </recommendedName>
    <alternativeName>
        <fullName evidence="6">Beta-N-acetylhexosaminidase</fullName>
    </alternativeName>
    <alternativeName>
        <fullName evidence="7">N-acetyl-beta-glucosaminidase</fullName>
    </alternativeName>
</protein>
<dbReference type="InterPro" id="IPR014756">
    <property type="entry name" value="Ig_E-set"/>
</dbReference>
<dbReference type="RefSeq" id="WP_069379878.1">
    <property type="nucleotide sequence ID" value="NZ_CP017141.1"/>
</dbReference>
<dbReference type="InterPro" id="IPR013783">
    <property type="entry name" value="Ig-like_fold"/>
</dbReference>
<dbReference type="SUPFAM" id="SSF51445">
    <property type="entry name" value="(Trans)glycosidases"/>
    <property type="match status" value="1"/>
</dbReference>
<dbReference type="SUPFAM" id="SSF55545">
    <property type="entry name" value="beta-N-acetylhexosaminidase-like domain"/>
    <property type="match status" value="1"/>
</dbReference>
<dbReference type="Proteomes" id="UP000094313">
    <property type="component" value="Chromosome"/>
</dbReference>
<evidence type="ECO:0000256" key="4">
    <source>
        <dbReference type="ARBA" id="ARBA00022801"/>
    </source>
</evidence>
<dbReference type="GO" id="GO:0030203">
    <property type="term" value="P:glycosaminoglycan metabolic process"/>
    <property type="evidence" value="ECO:0007669"/>
    <property type="project" value="TreeGrafter"/>
</dbReference>
<evidence type="ECO:0000256" key="8">
    <source>
        <dbReference type="PIRSR" id="PIRSR625705-1"/>
    </source>
</evidence>
<keyword evidence="12" id="KW-1185">Reference proteome</keyword>
<evidence type="ECO:0000256" key="7">
    <source>
        <dbReference type="ARBA" id="ARBA00033000"/>
    </source>
</evidence>
<dbReference type="InterPro" id="IPR017853">
    <property type="entry name" value="GH"/>
</dbReference>
<sequence>MRRLLFQLPMLLLGLISTAQVKKDANNAKNIAINWQIIENSHAGGGQFLSSLNIQNNAPLALSNKNWKLYFNFARRIVQETVTENVKIVHVNGDLYYIRPTEKFKSIHNGTSANIEFASKDWAVNFTDAPEGFYMIYDDAPNRPVPIQNVKAIPSTRPAQYARNQQDRVPPITPQIIYEQNKNSIDIPEKDLQKIFPSPLQYQDKPGEFILNQSVKITADPAFAAESNFLQQKLNRLLSPIKGAPTGKSIRLMLDKSLGAEAYQLEINSRQILISASEQAGIFYGIQSLLSTFPLQKRGVKISSLKIQNASITDQPRFHFRGLMIDVARNFQTKEEILKVLDLMGMYKLNVLHFHLNDDEGWRLEIQGLPELTSVGSRRGHFSDSTLNHLPPSFGSGPFLNEHHGTGHYSKADFMEILKYAKARHIRVIPEIEAPGHARAAIRSMHARYNRLMKEGKTAEAKRYLLHDLNDRSSYRSVQNWNDNVMDVSLPSTYNFIEKISDEIIAMYKAAGAPLQTIHFGGDEVPDGAWEGSPNSLNLVKERPELKDVNGLWAYFYGNIDRILKSRNLYLSGWEEVGMQPVLADGKKSYVINPAMGDKNIHLNVWNNIIGWGAEDLAYRLANTGYKVILGGVSNFYFDMAYQKSFEEPGYYWGEYADIDKAFNFIPFNSFLNSNTDKFGNTLKPGFYDTKERLTEKGKANVVGLQGLLWSETIKGPKNLEYMIMPKLLGLAERAWAKDPEWANEPDSTKRKAMYNQAWARFANTLGKKELPRIDAAFGELHYRLPTSGAVIKDGKVHLNNQFPGLKVRYTIDQTEPTAKSPLYTGPISAKGLIRFRTFDSQGRGGKSASIINEQEWNVTPKELP</sequence>
<dbReference type="PANTHER" id="PTHR22600">
    <property type="entry name" value="BETA-HEXOSAMINIDASE"/>
    <property type="match status" value="1"/>
</dbReference>
<gene>
    <name evidence="11" type="ORF">BFS30_14155</name>
</gene>
<dbReference type="SUPFAM" id="SSF49384">
    <property type="entry name" value="Carbohydrate-binding domain"/>
    <property type="match status" value="1"/>
</dbReference>
<dbReference type="InterPro" id="IPR015883">
    <property type="entry name" value="Glyco_hydro_20_cat"/>
</dbReference>
<reference evidence="11 12" key="1">
    <citation type="submission" date="2016-08" db="EMBL/GenBank/DDBJ databases">
        <authorList>
            <person name="Seilhamer J.J."/>
        </authorList>
    </citation>
    <scope>NUCLEOTIDE SEQUENCE [LARGE SCALE GENOMIC DNA]</scope>
    <source>
        <strain evidence="11 12">DX4</strain>
    </source>
</reference>
<dbReference type="SMART" id="SM01081">
    <property type="entry name" value="CHB_HEX"/>
    <property type="match status" value="1"/>
</dbReference>
<evidence type="ECO:0000256" key="3">
    <source>
        <dbReference type="ARBA" id="ARBA00012663"/>
    </source>
</evidence>
<feature type="domain" description="Chitobiase/beta-hexosaminidases N-terminal" evidence="10">
    <location>
        <begin position="29"/>
        <end position="176"/>
    </location>
</feature>
<dbReference type="GO" id="GO:0030247">
    <property type="term" value="F:polysaccharide binding"/>
    <property type="evidence" value="ECO:0007669"/>
    <property type="project" value="InterPro"/>
</dbReference>
<comment type="similarity">
    <text evidence="2">Belongs to the glycosyl hydrolase 20 family.</text>
</comment>
<dbReference type="InterPro" id="IPR004866">
    <property type="entry name" value="CHB/HEX_N_dom"/>
</dbReference>
<dbReference type="GO" id="GO:0016020">
    <property type="term" value="C:membrane"/>
    <property type="evidence" value="ECO:0007669"/>
    <property type="project" value="TreeGrafter"/>
</dbReference>
<dbReference type="SUPFAM" id="SSF81296">
    <property type="entry name" value="E set domains"/>
    <property type="match status" value="1"/>
</dbReference>
<keyword evidence="5" id="KW-0326">Glycosidase</keyword>
<proteinExistence type="inferred from homology"/>
<comment type="catalytic activity">
    <reaction evidence="1">
        <text>Hydrolysis of terminal non-reducing N-acetyl-D-hexosamine residues in N-acetyl-beta-D-hexosaminides.</text>
        <dbReference type="EC" id="3.2.1.52"/>
    </reaction>
</comment>
<dbReference type="GO" id="GO:0005975">
    <property type="term" value="P:carbohydrate metabolic process"/>
    <property type="evidence" value="ECO:0007669"/>
    <property type="project" value="InterPro"/>
</dbReference>